<protein>
    <submittedName>
        <fullName evidence="1">Uncharacterized protein</fullName>
    </submittedName>
</protein>
<name>A0AAV2K6Q7_KNICA</name>
<dbReference type="AlphaFoldDB" id="A0AAV2K6Q7"/>
<dbReference type="EMBL" id="OZ035838">
    <property type="protein sequence ID" value="CAL1583792.1"/>
    <property type="molecule type" value="Genomic_DNA"/>
</dbReference>
<dbReference type="Proteomes" id="UP001497482">
    <property type="component" value="Chromosome 16"/>
</dbReference>
<sequence length="67" mass="7264">MWLTEGGGVREGHGQWRRYTRTHVSSYAVIGNGCSSLAAPLPLGRAALQLKVELLSSLGRWRCAPQG</sequence>
<organism evidence="1 2">
    <name type="scientific">Knipowitschia caucasica</name>
    <name type="common">Caucasian dwarf goby</name>
    <name type="synonym">Pomatoschistus caucasicus</name>
    <dbReference type="NCBI Taxonomy" id="637954"/>
    <lineage>
        <taxon>Eukaryota</taxon>
        <taxon>Metazoa</taxon>
        <taxon>Chordata</taxon>
        <taxon>Craniata</taxon>
        <taxon>Vertebrata</taxon>
        <taxon>Euteleostomi</taxon>
        <taxon>Actinopterygii</taxon>
        <taxon>Neopterygii</taxon>
        <taxon>Teleostei</taxon>
        <taxon>Neoteleostei</taxon>
        <taxon>Acanthomorphata</taxon>
        <taxon>Gobiaria</taxon>
        <taxon>Gobiiformes</taxon>
        <taxon>Gobioidei</taxon>
        <taxon>Gobiidae</taxon>
        <taxon>Gobiinae</taxon>
        <taxon>Knipowitschia</taxon>
    </lineage>
</organism>
<gene>
    <name evidence="1" type="ORF">KC01_LOCUS14223</name>
</gene>
<evidence type="ECO:0000313" key="1">
    <source>
        <dbReference type="EMBL" id="CAL1583792.1"/>
    </source>
</evidence>
<accession>A0AAV2K6Q7</accession>
<evidence type="ECO:0000313" key="2">
    <source>
        <dbReference type="Proteomes" id="UP001497482"/>
    </source>
</evidence>
<proteinExistence type="predicted"/>
<keyword evidence="2" id="KW-1185">Reference proteome</keyword>
<reference evidence="1 2" key="1">
    <citation type="submission" date="2024-04" db="EMBL/GenBank/DDBJ databases">
        <authorList>
            <person name="Waldvogel A.-M."/>
            <person name="Schoenle A."/>
        </authorList>
    </citation>
    <scope>NUCLEOTIDE SEQUENCE [LARGE SCALE GENOMIC DNA]</scope>
</reference>